<dbReference type="RefSeq" id="XP_064720969.1">
    <property type="nucleotide sequence ID" value="XM_064864897.1"/>
</dbReference>
<organism evidence="1 2">
    <name type="scientific">Cryptococcus decagattii</name>
    <dbReference type="NCBI Taxonomy" id="1859122"/>
    <lineage>
        <taxon>Eukaryota</taxon>
        <taxon>Fungi</taxon>
        <taxon>Dikarya</taxon>
        <taxon>Basidiomycota</taxon>
        <taxon>Agaricomycotina</taxon>
        <taxon>Tremellomycetes</taxon>
        <taxon>Tremellales</taxon>
        <taxon>Cryptococcaceae</taxon>
        <taxon>Cryptococcus</taxon>
        <taxon>Cryptococcus gattii species complex</taxon>
    </lineage>
</organism>
<evidence type="ECO:0000313" key="1">
    <source>
        <dbReference type="EMBL" id="WVO21730.1"/>
    </source>
</evidence>
<keyword evidence="2" id="KW-1185">Reference proteome</keyword>
<evidence type="ECO:0000313" key="2">
    <source>
        <dbReference type="Proteomes" id="UP001432216"/>
    </source>
</evidence>
<dbReference type="EMBL" id="CP143809">
    <property type="protein sequence ID" value="WVO21730.1"/>
    <property type="molecule type" value="Genomic_DNA"/>
</dbReference>
<reference evidence="1 2" key="1">
    <citation type="submission" date="2024-01" db="EMBL/GenBank/DDBJ databases">
        <title>Comparative genomics of Cryptococcus and Kwoniella reveals pathogenesis evolution and contrasting modes of karyotype evolution via chromosome fusion or intercentromeric recombination.</title>
        <authorList>
            <person name="Coelho M.A."/>
            <person name="David-Palma M."/>
            <person name="Shea T."/>
            <person name="Bowers K."/>
            <person name="McGinley-Smith S."/>
            <person name="Mohammad A.W."/>
            <person name="Gnirke A."/>
            <person name="Yurkov A.M."/>
            <person name="Nowrousian M."/>
            <person name="Sun S."/>
            <person name="Cuomo C.A."/>
            <person name="Heitman J."/>
        </authorList>
    </citation>
    <scope>NUCLEOTIDE SEQUENCE [LARGE SCALE GENOMIC DNA]</scope>
    <source>
        <strain evidence="1 2">7685027</strain>
    </source>
</reference>
<dbReference type="Proteomes" id="UP001432216">
    <property type="component" value="Chromosome 4"/>
</dbReference>
<protein>
    <recommendedName>
        <fullName evidence="3">Fungal-type protein kinase domain-containing protein</fullName>
    </recommendedName>
</protein>
<gene>
    <name evidence="1" type="ORF">IAS62_003042</name>
</gene>
<evidence type="ECO:0008006" key="3">
    <source>
        <dbReference type="Google" id="ProtNLM"/>
    </source>
</evidence>
<sequence length="242" mass="27949">MNTPNRLNLRWQDGKYEVLVLNELKLPLDDIRQVISDLALKAEAILDELLLGHSTLASLDYGNIRDELPCEDMGYSFLSDPYNTQVVQTRYALMRSILTQDTRKICRGVMDDNIPWDNARIQAYMGLTHDFLVCMAALVHLTYGRPAWGEEFVKVKIANDVDGARHVFWDVDCMVIMTSYHKSSNFLGWDRLIARYVPPHVSDILRTYVHLVWPVEIELTSVLYPDTCHPRDKDEGDGNYLW</sequence>
<dbReference type="GeneID" id="89989815"/>
<proteinExistence type="predicted"/>
<name>A0ABZ2AT74_9TREE</name>
<accession>A0ABZ2AT74</accession>